<dbReference type="Gene3D" id="2.140.10.10">
    <property type="entry name" value="Quinoprotein alcohol dehydrogenase-like superfamily"/>
    <property type="match status" value="1"/>
</dbReference>
<evidence type="ECO:0000313" key="6">
    <source>
        <dbReference type="EMBL" id="NHO67320.1"/>
    </source>
</evidence>
<evidence type="ECO:0000256" key="2">
    <source>
        <dbReference type="ARBA" id="ARBA00008156"/>
    </source>
</evidence>
<dbReference type="AlphaFoldDB" id="A0A9E5T1F0"/>
<accession>A0A9E5T1F0</accession>
<dbReference type="Proteomes" id="UP000787472">
    <property type="component" value="Unassembled WGS sequence"/>
</dbReference>
<gene>
    <name evidence="6" type="ORF">G8770_17375</name>
</gene>
<dbReference type="RefSeq" id="WP_167189819.1">
    <property type="nucleotide sequence ID" value="NZ_JAAONZ010000016.1"/>
</dbReference>
<feature type="signal peptide" evidence="4">
    <location>
        <begin position="1"/>
        <end position="19"/>
    </location>
</feature>
<dbReference type="SMART" id="SM00564">
    <property type="entry name" value="PQQ"/>
    <property type="match status" value="5"/>
</dbReference>
<dbReference type="InterPro" id="IPR011047">
    <property type="entry name" value="Quinoprotein_ADH-like_sf"/>
</dbReference>
<dbReference type="PANTHER" id="PTHR32303">
    <property type="entry name" value="QUINOPROTEIN ALCOHOL DEHYDROGENASE (CYTOCHROME C)"/>
    <property type="match status" value="1"/>
</dbReference>
<evidence type="ECO:0000256" key="3">
    <source>
        <dbReference type="ARBA" id="ARBA00023002"/>
    </source>
</evidence>
<dbReference type="InterPro" id="IPR018391">
    <property type="entry name" value="PQQ_b-propeller_rpt"/>
</dbReference>
<comment type="caution">
    <text evidence="6">The sequence shown here is derived from an EMBL/GenBank/DDBJ whole genome shotgun (WGS) entry which is preliminary data.</text>
</comment>
<keyword evidence="4" id="KW-0732">Signal</keyword>
<dbReference type="GO" id="GO:0016020">
    <property type="term" value="C:membrane"/>
    <property type="evidence" value="ECO:0007669"/>
    <property type="project" value="InterPro"/>
</dbReference>
<sequence length="640" mass="70238">MTTASIFSLLTIFSVAVNADSTLWNYPAGSAGGERYSGLTQITKNNVDQLLPVWEYHFDEAESKKYPSSLQMTPLYLPERAGEHLVTCSPFGRIVAIDPETGEEKWRFDSELDESQVRNHFKCRGITWWEDPLKKQGDHCKQSLYMAVIDRRIVAIDAVEGTACQGFGENGVVKLYQGDKRTATVFSTSPPVVVNNNLVVGSQIEDFNSAHMPAGTVQAIDVRTGTSRWSFSTIPEQDHNTESWPANPKKISGAANVWAPLSVDAERDMVFVPTSSPSPDYYGVYRPGNNEYANSLVALNGSTGEVLWHFQFVHHDLWDYDTPSQPILTDIKRDGKVIPAVIQTTKHGLVFMFNRVTGEPLFDIEERPVPKSLVKDERASPTQPFPVKPLPLVNHAIGAEDAWGFTFWDEGKCQEAFRKLHNEGIFTPFSTTPTLYNPSALGGMNWGGASVSVEDQTLYVNLSNMAMFGQLVPIDQANSQGEWNPALTQVNSMQGTPYAIVMGVISSPLGVPCSPPPWGKLVAVDLQTGDLRWTSPLGSVHEMGPVALPFEIELGTPNLGGPLLTKSGLIFIGATTDRRFRAFDSKTGEKLWTATLPFDGSAAPMTFEHKGRQYVVIAAGGQIAFGRPTGDSIMAYALPE</sequence>
<evidence type="ECO:0000256" key="1">
    <source>
        <dbReference type="ARBA" id="ARBA00001931"/>
    </source>
</evidence>
<feature type="chain" id="PRO_5039485204" evidence="4">
    <location>
        <begin position="20"/>
        <end position="640"/>
    </location>
</feature>
<keyword evidence="7" id="KW-1185">Reference proteome</keyword>
<dbReference type="CDD" id="cd10280">
    <property type="entry name" value="PQQ_mGDH"/>
    <property type="match status" value="1"/>
</dbReference>
<evidence type="ECO:0000313" key="7">
    <source>
        <dbReference type="Proteomes" id="UP000787472"/>
    </source>
</evidence>
<comment type="similarity">
    <text evidence="2">Belongs to the bacterial PQQ dehydrogenase family.</text>
</comment>
<evidence type="ECO:0000259" key="5">
    <source>
        <dbReference type="Pfam" id="PF01011"/>
    </source>
</evidence>
<dbReference type="PANTHER" id="PTHR32303:SF4">
    <property type="entry name" value="QUINOPROTEIN GLUCOSE DEHYDROGENASE"/>
    <property type="match status" value="1"/>
</dbReference>
<evidence type="ECO:0000256" key="4">
    <source>
        <dbReference type="SAM" id="SignalP"/>
    </source>
</evidence>
<protein>
    <submittedName>
        <fullName evidence="6">Pyrroloquinoline quinone-dependent dehydrogenase</fullName>
    </submittedName>
</protein>
<dbReference type="Pfam" id="PF01011">
    <property type="entry name" value="PQQ"/>
    <property type="match status" value="1"/>
</dbReference>
<organism evidence="6 7">
    <name type="scientific">Pseudomaricurvus hydrocarbonicus</name>
    <dbReference type="NCBI Taxonomy" id="1470433"/>
    <lineage>
        <taxon>Bacteria</taxon>
        <taxon>Pseudomonadati</taxon>
        <taxon>Pseudomonadota</taxon>
        <taxon>Gammaproteobacteria</taxon>
        <taxon>Cellvibrionales</taxon>
        <taxon>Cellvibrionaceae</taxon>
        <taxon>Pseudomaricurvus</taxon>
    </lineage>
</organism>
<dbReference type="InterPro" id="IPR002372">
    <property type="entry name" value="PQQ_rpt_dom"/>
</dbReference>
<keyword evidence="3" id="KW-0560">Oxidoreductase</keyword>
<dbReference type="SUPFAM" id="SSF50998">
    <property type="entry name" value="Quinoprotein alcohol dehydrogenase-like"/>
    <property type="match status" value="1"/>
</dbReference>
<reference evidence="6" key="1">
    <citation type="submission" date="2020-03" db="EMBL/GenBank/DDBJ databases">
        <authorList>
            <person name="Guo F."/>
        </authorList>
    </citation>
    <scope>NUCLEOTIDE SEQUENCE</scope>
    <source>
        <strain evidence="6">JCM 30134</strain>
    </source>
</reference>
<dbReference type="EMBL" id="JAAONZ010000016">
    <property type="protein sequence ID" value="NHO67320.1"/>
    <property type="molecule type" value="Genomic_DNA"/>
</dbReference>
<feature type="domain" description="Pyrrolo-quinoline quinone repeat" evidence="5">
    <location>
        <begin position="24"/>
        <end position="615"/>
    </location>
</feature>
<dbReference type="InterPro" id="IPR017511">
    <property type="entry name" value="PQQ_mDH"/>
</dbReference>
<dbReference type="GO" id="GO:0008876">
    <property type="term" value="F:quinoprotein glucose dehydrogenase activity"/>
    <property type="evidence" value="ECO:0007669"/>
    <property type="project" value="TreeGrafter"/>
</dbReference>
<name>A0A9E5T1F0_9GAMM</name>
<dbReference type="GO" id="GO:0048038">
    <property type="term" value="F:quinone binding"/>
    <property type="evidence" value="ECO:0007669"/>
    <property type="project" value="InterPro"/>
</dbReference>
<comment type="cofactor">
    <cofactor evidence="1">
        <name>pyrroloquinoline quinone</name>
        <dbReference type="ChEBI" id="CHEBI:58442"/>
    </cofactor>
</comment>
<proteinExistence type="inferred from homology"/>